<evidence type="ECO:0000313" key="3">
    <source>
        <dbReference type="Proteomes" id="UP001200247"/>
    </source>
</evidence>
<dbReference type="EMBL" id="JAJAXM010000046">
    <property type="protein sequence ID" value="MCG9027270.1"/>
    <property type="molecule type" value="Genomic_DNA"/>
</dbReference>
<reference evidence="2 3" key="1">
    <citation type="submission" date="2021-10" db="EMBL/GenBank/DDBJ databases">
        <title>Whole-genome sequencing analysis of Laribacter hongkongensis: virulence gene profiles, carbohydrate-active enzyme prediction, and antimicrobial resistance characterization.</title>
        <authorList>
            <person name="Yuan P."/>
            <person name="Zhan Y."/>
            <person name="Chen D."/>
        </authorList>
    </citation>
    <scope>NUCLEOTIDE SEQUENCE [LARGE SCALE GENOMIC DNA]</scope>
    <source>
        <strain evidence="2 3">W67</strain>
    </source>
</reference>
<feature type="domain" description="DUF927" evidence="1">
    <location>
        <begin position="25"/>
        <end position="308"/>
    </location>
</feature>
<dbReference type="Proteomes" id="UP001200247">
    <property type="component" value="Unassembled WGS sequence"/>
</dbReference>
<evidence type="ECO:0000259" key="1">
    <source>
        <dbReference type="Pfam" id="PF06048"/>
    </source>
</evidence>
<dbReference type="AlphaFoldDB" id="A0ABD4SX07"/>
<sequence>MGTSDLQSLRDAATLPPLPRLPRWELRDDGLWYIDGRIDPDTGKVHERAPVWLCDPLELVGTGVDDHGHAYRIARWHSRADQSEHREAIACASIGEREGWSRLRAGGLAVSSKRTAQEQLSLYLQLEGRQDLHHVTERGGWRNGAYVLPSGEVLGHAEPPLFYTGDRSHASAYQAYGSLSGWREGVARLARDNSRVMLAIGTALAAPLLELAGLESGGIHLFGASGCGKTTSAKAGASVWGEPAGQMLNWDATALALANAAAARNDGLMLLDEVGQGDPRAIGMAAYRLFNGVGKMQGSKDGGNREQARWRVLVLSTGESDLAGFMASGGQRTHAGQEVRLASLPADAGKGLGAFDTLNGCASAGELAERLEQSAREHHGTVGRAFVERAAEHREEVATRLRHAIHDMRTLLPPEASGQVRRVASRFALIGEALELATEAGLTGWEAGEGKAAVTGCMAEWLDRYGLGNREDVQILEQMEGWFALHARGRFINWDGASSDSEPAMKDCAGYFRRLAGELQWLVFPSVFVNEIAAGFDPKAAAAVADKAGMLKRGKDGKATGNHRTPDYNAPRRFYCFTALERQHDGLKNQ</sequence>
<dbReference type="RefSeq" id="WP_239894600.1">
    <property type="nucleotide sequence ID" value="NZ_JAJAXM010000046.1"/>
</dbReference>
<evidence type="ECO:0000313" key="2">
    <source>
        <dbReference type="EMBL" id="MCG9027270.1"/>
    </source>
</evidence>
<accession>A0ABD4SX07</accession>
<dbReference type="SUPFAM" id="SSF52540">
    <property type="entry name" value="P-loop containing nucleoside triphosphate hydrolases"/>
    <property type="match status" value="1"/>
</dbReference>
<name>A0ABD4SX07_9NEIS</name>
<protein>
    <submittedName>
        <fullName evidence="2">DUF927 domain-containing protein</fullName>
    </submittedName>
</protein>
<dbReference type="InterPro" id="IPR027417">
    <property type="entry name" value="P-loop_NTPase"/>
</dbReference>
<dbReference type="Pfam" id="PF06048">
    <property type="entry name" value="DUF927"/>
    <property type="match status" value="1"/>
</dbReference>
<comment type="caution">
    <text evidence="2">The sequence shown here is derived from an EMBL/GenBank/DDBJ whole genome shotgun (WGS) entry which is preliminary data.</text>
</comment>
<gene>
    <name evidence="2" type="ORF">LH440_15470</name>
</gene>
<organism evidence="2 3">
    <name type="scientific">Laribacter hongkongensis</name>
    <dbReference type="NCBI Taxonomy" id="168471"/>
    <lineage>
        <taxon>Bacteria</taxon>
        <taxon>Pseudomonadati</taxon>
        <taxon>Pseudomonadota</taxon>
        <taxon>Betaproteobacteria</taxon>
        <taxon>Neisseriales</taxon>
        <taxon>Aquaspirillaceae</taxon>
        <taxon>Laribacter</taxon>
    </lineage>
</organism>
<dbReference type="InterPro" id="IPR009270">
    <property type="entry name" value="DUF927"/>
</dbReference>
<proteinExistence type="predicted"/>